<name>A0AAW0GS87_9APHY</name>
<evidence type="ECO:0000313" key="5">
    <source>
        <dbReference type="Proteomes" id="UP001385951"/>
    </source>
</evidence>
<keyword evidence="5" id="KW-1185">Reference proteome</keyword>
<dbReference type="EMBL" id="JASBNA010000004">
    <property type="protein sequence ID" value="KAK7692802.1"/>
    <property type="molecule type" value="Genomic_DNA"/>
</dbReference>
<evidence type="ECO:0000256" key="1">
    <source>
        <dbReference type="ARBA" id="ARBA00023002"/>
    </source>
</evidence>
<evidence type="ECO:0000313" key="4">
    <source>
        <dbReference type="EMBL" id="KAK7692802.1"/>
    </source>
</evidence>
<keyword evidence="1" id="KW-0560">Oxidoreductase</keyword>
<dbReference type="Pfam" id="PF01370">
    <property type="entry name" value="Epimerase"/>
    <property type="match status" value="1"/>
</dbReference>
<reference evidence="4 5" key="1">
    <citation type="submission" date="2022-09" db="EMBL/GenBank/DDBJ databases">
        <authorList>
            <person name="Palmer J.M."/>
        </authorList>
    </citation>
    <scope>NUCLEOTIDE SEQUENCE [LARGE SCALE GENOMIC DNA]</scope>
    <source>
        <strain evidence="4 5">DSM 7382</strain>
    </source>
</reference>
<protein>
    <recommendedName>
        <fullName evidence="3">NAD-dependent epimerase/dehydratase domain-containing protein</fullName>
    </recommendedName>
</protein>
<dbReference type="PANTHER" id="PTHR10366:SF564">
    <property type="entry name" value="STEROL-4-ALPHA-CARBOXYLATE 3-DEHYDROGENASE, DECARBOXYLATING"/>
    <property type="match status" value="1"/>
</dbReference>
<evidence type="ECO:0000256" key="2">
    <source>
        <dbReference type="ARBA" id="ARBA00023445"/>
    </source>
</evidence>
<dbReference type="Gene3D" id="3.40.50.720">
    <property type="entry name" value="NAD(P)-binding Rossmann-like Domain"/>
    <property type="match status" value="1"/>
</dbReference>
<dbReference type="GO" id="GO:0016616">
    <property type="term" value="F:oxidoreductase activity, acting on the CH-OH group of donors, NAD or NADP as acceptor"/>
    <property type="evidence" value="ECO:0007669"/>
    <property type="project" value="TreeGrafter"/>
</dbReference>
<dbReference type="Proteomes" id="UP001385951">
    <property type="component" value="Unassembled WGS sequence"/>
</dbReference>
<dbReference type="InterPro" id="IPR050425">
    <property type="entry name" value="NAD(P)_dehydrat-like"/>
</dbReference>
<evidence type="ECO:0000259" key="3">
    <source>
        <dbReference type="Pfam" id="PF01370"/>
    </source>
</evidence>
<dbReference type="SUPFAM" id="SSF51735">
    <property type="entry name" value="NAD(P)-binding Rossmann-fold domains"/>
    <property type="match status" value="1"/>
</dbReference>
<dbReference type="InterPro" id="IPR001509">
    <property type="entry name" value="Epimerase_deHydtase"/>
</dbReference>
<gene>
    <name evidence="4" type="ORF">QCA50_004436</name>
</gene>
<organism evidence="4 5">
    <name type="scientific">Cerrena zonata</name>
    <dbReference type="NCBI Taxonomy" id="2478898"/>
    <lineage>
        <taxon>Eukaryota</taxon>
        <taxon>Fungi</taxon>
        <taxon>Dikarya</taxon>
        <taxon>Basidiomycota</taxon>
        <taxon>Agaricomycotina</taxon>
        <taxon>Agaricomycetes</taxon>
        <taxon>Polyporales</taxon>
        <taxon>Cerrenaceae</taxon>
        <taxon>Cerrena</taxon>
    </lineage>
</organism>
<sequence>MPAVQPGSKVLVTGANGFVAVWVIRKLLEAGYLVRGTIRSSAKGDHLREVFKDFIDRLELVVVPDIIKDGAFDEAVVGIDAIEHVASPFHFHANDPAELIEPAVKGTIGLLTSAMKAGPRIQRVVITSSTAAVARFTDKPILFNEDDWNDPSIQEVQDKGRDAPNIIKYFASKTLAERAAWQFMKEHQSSIQWDLVTIAPPYPSLNEIADPSSANTSVNEWYQTVLRSSKTQDELKFGNAWVDVRDVALAHVRSIQRSEAVGRIIVCAGSFVWYEWVNAVHSLTPSIYPSTSYPQIDLAWVSSSAIHIFKFDTSRAVNLLGITQVDYIPIEECARDMLVDFKSRGW</sequence>
<dbReference type="InterPro" id="IPR036291">
    <property type="entry name" value="NAD(P)-bd_dom_sf"/>
</dbReference>
<comment type="caution">
    <text evidence="4">The sequence shown here is derived from an EMBL/GenBank/DDBJ whole genome shotgun (WGS) entry which is preliminary data.</text>
</comment>
<feature type="domain" description="NAD-dependent epimerase/dehydratase" evidence="3">
    <location>
        <begin position="10"/>
        <end position="266"/>
    </location>
</feature>
<proteinExistence type="inferred from homology"/>
<accession>A0AAW0GS87</accession>
<dbReference type="PANTHER" id="PTHR10366">
    <property type="entry name" value="NAD DEPENDENT EPIMERASE/DEHYDRATASE"/>
    <property type="match status" value="1"/>
</dbReference>
<dbReference type="AlphaFoldDB" id="A0AAW0GS87"/>
<comment type="similarity">
    <text evidence="2">Belongs to the NAD(P)-dependent epimerase/dehydratase family. Dihydroflavonol-4-reductase subfamily.</text>
</comment>